<evidence type="ECO:0000259" key="3">
    <source>
        <dbReference type="Pfam" id="PF04155"/>
    </source>
</evidence>
<dbReference type="AlphaFoldDB" id="A0A2G5U833"/>
<reference evidence="5" key="1">
    <citation type="submission" date="2017-10" db="EMBL/GenBank/DDBJ databases">
        <title>Rapid genome shrinkage in a self-fertile nematode reveals novel sperm competition proteins.</title>
        <authorList>
            <person name="Yin D."/>
            <person name="Schwarz E.M."/>
            <person name="Thomas C.G."/>
            <person name="Felde R.L."/>
            <person name="Korf I.F."/>
            <person name="Cutter A.D."/>
            <person name="Schartner C.M."/>
            <person name="Ralston E.J."/>
            <person name="Meyer B.J."/>
            <person name="Haag E.S."/>
        </authorList>
    </citation>
    <scope>NUCLEOTIDE SEQUENCE [LARGE SCALE GENOMIC DNA]</scope>
    <source>
        <strain evidence="5">JU1422</strain>
    </source>
</reference>
<proteinExistence type="predicted"/>
<name>A0A2G5U833_9PELO</name>
<dbReference type="Proteomes" id="UP000230233">
    <property type="component" value="Chromosome IV"/>
</dbReference>
<evidence type="ECO:0000313" key="5">
    <source>
        <dbReference type="Proteomes" id="UP000230233"/>
    </source>
</evidence>
<feature type="compositionally biased region" description="Pro residues" evidence="1">
    <location>
        <begin position="42"/>
        <end position="70"/>
    </location>
</feature>
<evidence type="ECO:0000256" key="1">
    <source>
        <dbReference type="SAM" id="MobiDB-lite"/>
    </source>
</evidence>
<keyword evidence="5" id="KW-1185">Reference proteome</keyword>
<comment type="caution">
    <text evidence="4">The sequence shown here is derived from an EMBL/GenBank/DDBJ whole genome shotgun (WGS) entry which is preliminary data.</text>
</comment>
<dbReference type="Pfam" id="PF04155">
    <property type="entry name" value="Ground-like"/>
    <property type="match status" value="1"/>
</dbReference>
<accession>A0A2G5U833</accession>
<keyword evidence="2" id="KW-0732">Signal</keyword>
<evidence type="ECO:0000313" key="4">
    <source>
        <dbReference type="EMBL" id="PIC35667.1"/>
    </source>
</evidence>
<dbReference type="EMBL" id="PDUG01000004">
    <property type="protein sequence ID" value="PIC35667.1"/>
    <property type="molecule type" value="Genomic_DNA"/>
</dbReference>
<evidence type="ECO:0000256" key="2">
    <source>
        <dbReference type="SAM" id="SignalP"/>
    </source>
</evidence>
<dbReference type="OrthoDB" id="5869497at2759"/>
<dbReference type="InterPro" id="IPR007284">
    <property type="entry name" value="Ground-like_dom"/>
</dbReference>
<feature type="signal peptide" evidence="2">
    <location>
        <begin position="1"/>
        <end position="18"/>
    </location>
</feature>
<feature type="region of interest" description="Disordered" evidence="1">
    <location>
        <begin position="42"/>
        <end position="75"/>
    </location>
</feature>
<feature type="chain" id="PRO_5013821671" description="Ground-like domain-containing protein" evidence="2">
    <location>
        <begin position="19"/>
        <end position="178"/>
    </location>
</feature>
<dbReference type="STRING" id="1611254.A0A2G5U833"/>
<feature type="domain" description="Ground-like" evidence="3">
    <location>
        <begin position="104"/>
        <end position="176"/>
    </location>
</feature>
<organism evidence="4 5">
    <name type="scientific">Caenorhabditis nigoni</name>
    <dbReference type="NCBI Taxonomy" id="1611254"/>
    <lineage>
        <taxon>Eukaryota</taxon>
        <taxon>Metazoa</taxon>
        <taxon>Ecdysozoa</taxon>
        <taxon>Nematoda</taxon>
        <taxon>Chromadorea</taxon>
        <taxon>Rhabditida</taxon>
        <taxon>Rhabditina</taxon>
        <taxon>Rhabditomorpha</taxon>
        <taxon>Rhabditoidea</taxon>
        <taxon>Rhabditidae</taxon>
        <taxon>Peloderinae</taxon>
        <taxon>Caenorhabditis</taxon>
    </lineage>
</organism>
<sequence>MVRNSVLVILSLTTATSAFLLEGLGLGLAPPRPQQCCCQPPPPPPPCGGGYEAPPPPPPSYAPPPPPPPSYSSGPSYAGSYGAAGPYKRARSKRSMELKASSGDVLCNSVQVRDIIKKGMTSDEKESRETVVALLKAEMEREYVVICSKQHFDYLASSDSDFCSVTNDAGITCSSFVF</sequence>
<protein>
    <recommendedName>
        <fullName evidence="3">Ground-like domain-containing protein</fullName>
    </recommendedName>
</protein>
<gene>
    <name evidence="4" type="primary">Cni-grl-21</name>
    <name evidence="4" type="synonym">Cnig_chr_IV.g14956</name>
    <name evidence="4" type="ORF">B9Z55_014956</name>
</gene>